<proteinExistence type="predicted"/>
<dbReference type="OrthoDB" id="9786064at2"/>
<feature type="transmembrane region" description="Helical" evidence="1">
    <location>
        <begin position="42"/>
        <end position="60"/>
    </location>
</feature>
<reference evidence="3" key="1">
    <citation type="submission" date="2018-12" db="EMBL/GenBank/DDBJ databases">
        <title>Maribacter lutimaris sp. nov., isolated from marine sediment.</title>
        <authorList>
            <person name="Kim K.K."/>
        </authorList>
    </citation>
    <scope>NUCLEOTIDE SEQUENCE [LARGE SCALE GENOMIC DNA]</scope>
    <source>
        <strain evidence="3">PoM-212</strain>
    </source>
</reference>
<feature type="transmembrane region" description="Helical" evidence="1">
    <location>
        <begin position="153"/>
        <end position="173"/>
    </location>
</feature>
<feature type="transmembrane region" description="Helical" evidence="1">
    <location>
        <begin position="104"/>
        <end position="123"/>
    </location>
</feature>
<dbReference type="AlphaFoldDB" id="A0A3R8S0R5"/>
<keyword evidence="1" id="KW-0812">Transmembrane</keyword>
<evidence type="ECO:0008006" key="4">
    <source>
        <dbReference type="Google" id="ProtNLM"/>
    </source>
</evidence>
<comment type="caution">
    <text evidence="2">The sequence shown here is derived from an EMBL/GenBank/DDBJ whole genome shotgun (WGS) entry which is preliminary data.</text>
</comment>
<protein>
    <recommendedName>
        <fullName evidence="4">PAP2 family protein</fullName>
    </recommendedName>
</protein>
<keyword evidence="1" id="KW-0472">Membrane</keyword>
<keyword evidence="3" id="KW-1185">Reference proteome</keyword>
<feature type="transmembrane region" description="Helical" evidence="1">
    <location>
        <begin position="81"/>
        <end position="98"/>
    </location>
</feature>
<feature type="transmembrane region" description="Helical" evidence="1">
    <location>
        <begin position="130"/>
        <end position="147"/>
    </location>
</feature>
<gene>
    <name evidence="2" type="ORF">DZC72_02210</name>
</gene>
<dbReference type="RefSeq" id="WP_125221270.1">
    <property type="nucleotide sequence ID" value="NZ_QUSX01000001.1"/>
</dbReference>
<evidence type="ECO:0000313" key="2">
    <source>
        <dbReference type="EMBL" id="RRQ49449.1"/>
    </source>
</evidence>
<organism evidence="2 3">
    <name type="scientific">Maribacter algicola</name>
    <dbReference type="NCBI Taxonomy" id="2498892"/>
    <lineage>
        <taxon>Bacteria</taxon>
        <taxon>Pseudomonadati</taxon>
        <taxon>Bacteroidota</taxon>
        <taxon>Flavobacteriia</taxon>
        <taxon>Flavobacteriales</taxon>
        <taxon>Flavobacteriaceae</taxon>
        <taxon>Maribacter</taxon>
    </lineage>
</organism>
<evidence type="ECO:0000313" key="3">
    <source>
        <dbReference type="Proteomes" id="UP000286990"/>
    </source>
</evidence>
<dbReference type="Proteomes" id="UP000286990">
    <property type="component" value="Unassembled WGS sequence"/>
</dbReference>
<evidence type="ECO:0000256" key="1">
    <source>
        <dbReference type="SAM" id="Phobius"/>
    </source>
</evidence>
<feature type="transmembrane region" description="Helical" evidence="1">
    <location>
        <begin position="7"/>
        <end position="27"/>
    </location>
</feature>
<name>A0A3R8S0R5_9FLAO</name>
<feature type="transmembrane region" description="Helical" evidence="1">
    <location>
        <begin position="180"/>
        <end position="200"/>
    </location>
</feature>
<keyword evidence="1" id="KW-1133">Transmembrane helix</keyword>
<dbReference type="EMBL" id="QUSX01000001">
    <property type="protein sequence ID" value="RRQ49449.1"/>
    <property type="molecule type" value="Genomic_DNA"/>
</dbReference>
<sequence length="201" mass="22571">MKLFFQTISYIFHPIFVPIAGTVAYFLTTPKYSPLELQSGNILPIFILTVIIPIIAFLILKNLGVANSIFLNSVSERKYPLLIHIILLTLILIKVIPNNYVAELYFFFVGLIGAAFSCLFLLFFNFKTSLHAVGISGILMYLINLSIHFEINIVIAIGLMTLFTGLVISARLYLKAHSKLEVFVGLLIGLLSQLLTVKFWL</sequence>
<accession>A0A3R8S0R5</accession>